<keyword evidence="4" id="KW-0676">Redox-active center</keyword>
<sequence>MLGEQTTERTGELTLKGQPLTVIGPKLKPGDKFPAVTLTATDWSAVDLGTMRGTVRLISVVPSLDTGICDAQTKRFNEEAERFGDKVKVITISADLPWAQRRWMNDAEVKNITVLSDHKDMAFGNAAGTHVKEMRIEQRAIFVVDKDDTVTYAEYVPEIAQHPDYDAAIEAVKKLL</sequence>
<dbReference type="EMBL" id="PGTN01000058">
    <property type="protein sequence ID" value="PJF47268.1"/>
    <property type="molecule type" value="Genomic_DNA"/>
</dbReference>
<organism evidence="6 7">
    <name type="scientific">Candidatus Thermofonsia Clade 3 bacterium</name>
    <dbReference type="NCBI Taxonomy" id="2364212"/>
    <lineage>
        <taxon>Bacteria</taxon>
        <taxon>Bacillati</taxon>
        <taxon>Chloroflexota</taxon>
        <taxon>Candidatus Thermofontia</taxon>
        <taxon>Candidatus Thermofonsia Clade 3</taxon>
    </lineage>
</organism>
<gene>
    <name evidence="6" type="ORF">CUN48_09555</name>
</gene>
<feature type="domain" description="Thioredoxin" evidence="5">
    <location>
        <begin position="27"/>
        <end position="176"/>
    </location>
</feature>
<dbReference type="AlphaFoldDB" id="A0A2M8QBU1"/>
<evidence type="ECO:0000313" key="6">
    <source>
        <dbReference type="EMBL" id="PJF47268.1"/>
    </source>
</evidence>
<protein>
    <submittedName>
        <fullName evidence="6">Thiol peroxidase</fullName>
    </submittedName>
</protein>
<evidence type="ECO:0000256" key="2">
    <source>
        <dbReference type="ARBA" id="ARBA00022862"/>
    </source>
</evidence>
<comment type="caution">
    <text evidence="6">The sequence shown here is derived from an EMBL/GenBank/DDBJ whole genome shotgun (WGS) entry which is preliminary data.</text>
</comment>
<dbReference type="Pfam" id="PF08534">
    <property type="entry name" value="Redoxin"/>
    <property type="match status" value="1"/>
</dbReference>
<dbReference type="PROSITE" id="PS51352">
    <property type="entry name" value="THIOREDOXIN_2"/>
    <property type="match status" value="1"/>
</dbReference>
<dbReference type="Gene3D" id="3.40.30.10">
    <property type="entry name" value="Glutaredoxin"/>
    <property type="match status" value="1"/>
</dbReference>
<evidence type="ECO:0000256" key="1">
    <source>
        <dbReference type="ARBA" id="ARBA00022559"/>
    </source>
</evidence>
<dbReference type="InterPro" id="IPR013740">
    <property type="entry name" value="Redoxin"/>
</dbReference>
<keyword evidence="3" id="KW-1015">Disulfide bond</keyword>
<dbReference type="PANTHER" id="PTHR43110">
    <property type="entry name" value="THIOL PEROXIDASE"/>
    <property type="match status" value="1"/>
</dbReference>
<accession>A0A2M8QBU1</accession>
<dbReference type="NCBIfam" id="NF001808">
    <property type="entry name" value="PRK00522.1"/>
    <property type="match status" value="1"/>
</dbReference>
<dbReference type="Proteomes" id="UP000230790">
    <property type="component" value="Unassembled WGS sequence"/>
</dbReference>
<keyword evidence="1 6" id="KW-0560">Oxidoreductase</keyword>
<dbReference type="InterPro" id="IPR050455">
    <property type="entry name" value="Tpx_Peroxidase_subfamily"/>
</dbReference>
<dbReference type="SUPFAM" id="SSF52833">
    <property type="entry name" value="Thioredoxin-like"/>
    <property type="match status" value="1"/>
</dbReference>
<dbReference type="InterPro" id="IPR036249">
    <property type="entry name" value="Thioredoxin-like_sf"/>
</dbReference>
<dbReference type="CDD" id="cd03014">
    <property type="entry name" value="PRX_Atyp2cys"/>
    <property type="match status" value="1"/>
</dbReference>
<name>A0A2M8QBU1_9CHLR</name>
<evidence type="ECO:0000313" key="7">
    <source>
        <dbReference type="Proteomes" id="UP000230790"/>
    </source>
</evidence>
<proteinExistence type="predicted"/>
<evidence type="ECO:0000259" key="5">
    <source>
        <dbReference type="PROSITE" id="PS51352"/>
    </source>
</evidence>
<keyword evidence="1 6" id="KW-0575">Peroxidase</keyword>
<keyword evidence="2" id="KW-0049">Antioxidant</keyword>
<dbReference type="InterPro" id="IPR002065">
    <property type="entry name" value="TPX"/>
</dbReference>
<reference evidence="6 7" key="1">
    <citation type="submission" date="2017-11" db="EMBL/GenBank/DDBJ databases">
        <title>Evolution of Phototrophy in the Chloroflexi Phylum Driven by Horizontal Gene Transfer.</title>
        <authorList>
            <person name="Ward L.M."/>
            <person name="Hemp J."/>
            <person name="Shih P.M."/>
            <person name="Mcglynn S.E."/>
            <person name="Fischer W."/>
        </authorList>
    </citation>
    <scope>NUCLEOTIDE SEQUENCE [LARGE SCALE GENOMIC DNA]</scope>
    <source>
        <strain evidence="6">JP3_7</strain>
    </source>
</reference>
<dbReference type="GO" id="GO:0008379">
    <property type="term" value="F:thioredoxin peroxidase activity"/>
    <property type="evidence" value="ECO:0007669"/>
    <property type="project" value="InterPro"/>
</dbReference>
<evidence type="ECO:0000256" key="3">
    <source>
        <dbReference type="ARBA" id="ARBA00023157"/>
    </source>
</evidence>
<dbReference type="PANTHER" id="PTHR43110:SF1">
    <property type="entry name" value="THIOL PEROXIDASE"/>
    <property type="match status" value="1"/>
</dbReference>
<evidence type="ECO:0000256" key="4">
    <source>
        <dbReference type="ARBA" id="ARBA00023284"/>
    </source>
</evidence>
<dbReference type="InterPro" id="IPR013766">
    <property type="entry name" value="Thioredoxin_domain"/>
</dbReference>